<dbReference type="Pfam" id="PF03061">
    <property type="entry name" value="4HBT"/>
    <property type="match status" value="1"/>
</dbReference>
<sequence>MSHFDATRDEVLALPFHRACELSVAHAEAGVCHTRFPVNAFTRNPAGALHGGIVYALLDVTCFLAVMTQLAEDQHAVTIETHTSMLRAASDGEQVEIRARVDRLGRTLAAMRAEVFALGEDGRERLIATGSVTKAVLSGRKR</sequence>
<protein>
    <recommendedName>
        <fullName evidence="3">Thioesterase domain-containing protein</fullName>
    </recommendedName>
</protein>
<dbReference type="InterPro" id="IPR039298">
    <property type="entry name" value="ACOT13"/>
</dbReference>
<keyword evidence="5" id="KW-1185">Reference proteome</keyword>
<dbReference type="InterPro" id="IPR029069">
    <property type="entry name" value="HotDog_dom_sf"/>
</dbReference>
<keyword evidence="2" id="KW-0378">Hydrolase</keyword>
<dbReference type="InterPro" id="IPR003736">
    <property type="entry name" value="PAAI_dom"/>
</dbReference>
<evidence type="ECO:0000313" key="5">
    <source>
        <dbReference type="Proteomes" id="UP000010164"/>
    </source>
</evidence>
<evidence type="ECO:0000259" key="3">
    <source>
        <dbReference type="Pfam" id="PF03061"/>
    </source>
</evidence>
<dbReference type="OrthoDB" id="6079372at2"/>
<dbReference type="Proteomes" id="UP000010164">
    <property type="component" value="Unassembled WGS sequence"/>
</dbReference>
<reference evidence="4 5" key="1">
    <citation type="journal article" date="2012" name="J. Bacteriol.">
        <title>Genome Sequence of the Alkane-Degrading Bacterium Alcanivorax hongdengensis Type Strain A-11-3.</title>
        <authorList>
            <person name="Lai Q."/>
            <person name="Shao Z."/>
        </authorList>
    </citation>
    <scope>NUCLEOTIDE SEQUENCE [LARGE SCALE GENOMIC DNA]</scope>
    <source>
        <strain evidence="4 5">A-11-3</strain>
    </source>
</reference>
<dbReference type="STRING" id="1177179.A11A3_09340"/>
<evidence type="ECO:0000313" key="4">
    <source>
        <dbReference type="EMBL" id="EKF74393.1"/>
    </source>
</evidence>
<feature type="domain" description="Thioesterase" evidence="3">
    <location>
        <begin position="47"/>
        <end position="119"/>
    </location>
</feature>
<dbReference type="InterPro" id="IPR006683">
    <property type="entry name" value="Thioestr_dom"/>
</dbReference>
<dbReference type="eggNOG" id="COG2050">
    <property type="taxonomic scope" value="Bacteria"/>
</dbReference>
<dbReference type="GO" id="GO:0047617">
    <property type="term" value="F:fatty acyl-CoA hydrolase activity"/>
    <property type="evidence" value="ECO:0007669"/>
    <property type="project" value="InterPro"/>
</dbReference>
<dbReference type="PANTHER" id="PTHR21660:SF1">
    <property type="entry name" value="ACYL-COENZYME A THIOESTERASE 13"/>
    <property type="match status" value="1"/>
</dbReference>
<dbReference type="EMBL" id="AMRJ01000012">
    <property type="protein sequence ID" value="EKF74393.1"/>
    <property type="molecule type" value="Genomic_DNA"/>
</dbReference>
<gene>
    <name evidence="4" type="ORF">A11A3_09340</name>
</gene>
<proteinExistence type="inferred from homology"/>
<dbReference type="PATRIC" id="fig|1177179.3.peg.1867"/>
<comment type="similarity">
    <text evidence="1">Belongs to the thioesterase PaaI family.</text>
</comment>
<dbReference type="Gene3D" id="3.10.129.10">
    <property type="entry name" value="Hotdog Thioesterase"/>
    <property type="match status" value="1"/>
</dbReference>
<dbReference type="NCBIfam" id="TIGR00369">
    <property type="entry name" value="unchar_dom_1"/>
    <property type="match status" value="1"/>
</dbReference>
<dbReference type="CDD" id="cd03443">
    <property type="entry name" value="PaaI_thioesterase"/>
    <property type="match status" value="1"/>
</dbReference>
<evidence type="ECO:0000256" key="2">
    <source>
        <dbReference type="ARBA" id="ARBA00022801"/>
    </source>
</evidence>
<dbReference type="PANTHER" id="PTHR21660">
    <property type="entry name" value="THIOESTERASE SUPERFAMILY MEMBER-RELATED"/>
    <property type="match status" value="1"/>
</dbReference>
<accession>L0WCB4</accession>
<name>L0WCB4_9GAMM</name>
<dbReference type="AlphaFoldDB" id="L0WCB4"/>
<dbReference type="SUPFAM" id="SSF54637">
    <property type="entry name" value="Thioesterase/thiol ester dehydrase-isomerase"/>
    <property type="match status" value="1"/>
</dbReference>
<dbReference type="RefSeq" id="WP_008929046.1">
    <property type="nucleotide sequence ID" value="NZ_AMRJ01000012.1"/>
</dbReference>
<organism evidence="4 5">
    <name type="scientific">Alcanivorax hongdengensis A-11-3</name>
    <dbReference type="NCBI Taxonomy" id="1177179"/>
    <lineage>
        <taxon>Bacteria</taxon>
        <taxon>Pseudomonadati</taxon>
        <taxon>Pseudomonadota</taxon>
        <taxon>Gammaproteobacteria</taxon>
        <taxon>Oceanospirillales</taxon>
        <taxon>Alcanivoracaceae</taxon>
        <taxon>Alcanivorax</taxon>
    </lineage>
</organism>
<comment type="caution">
    <text evidence="4">The sequence shown here is derived from an EMBL/GenBank/DDBJ whole genome shotgun (WGS) entry which is preliminary data.</text>
</comment>
<evidence type="ECO:0000256" key="1">
    <source>
        <dbReference type="ARBA" id="ARBA00008324"/>
    </source>
</evidence>